<evidence type="ECO:0000259" key="2">
    <source>
        <dbReference type="Pfam" id="PF24840"/>
    </source>
</evidence>
<dbReference type="eggNOG" id="ENOG502RMQC">
    <property type="taxonomic scope" value="Eukaryota"/>
</dbReference>
<organism evidence="3">
    <name type="scientific">Gaeumannomyces tritici (strain R3-111a-1)</name>
    <name type="common">Wheat and barley take-all root rot fungus</name>
    <name type="synonym">Gaeumannomyces graminis var. tritici</name>
    <dbReference type="NCBI Taxonomy" id="644352"/>
    <lineage>
        <taxon>Eukaryota</taxon>
        <taxon>Fungi</taxon>
        <taxon>Dikarya</taxon>
        <taxon>Ascomycota</taxon>
        <taxon>Pezizomycotina</taxon>
        <taxon>Sordariomycetes</taxon>
        <taxon>Sordariomycetidae</taxon>
        <taxon>Magnaporthales</taxon>
        <taxon>Magnaporthaceae</taxon>
        <taxon>Gaeumannomyces</taxon>
    </lineage>
</organism>
<dbReference type="HOGENOM" id="CLU_727708_0_0_1"/>
<sequence>MSAQLMQPSRLPLCGFHKPNKLTAEFMEILLSSTPNNQDHIIECYFSEDCTFSNPFLRVPAFDYKDACIYSIRGWNSRRLVQALYRVQKALSPEGIVHVEARAFDKVENKVVLLLRQTFRVLIPLCSADVKRMVVLHMQPVDVDKDGRPHEVRPARASDVDQGRKRRPLSYDGDDEESLSSAAGTPADTPTDLKGKGVETLPGRPLGVAGGSGSTHELAVGPVQSIKMPSRRDSCACPLGSDCCRSRCIDCGCSDSSQAYPPAAGMTRRYMIKSQDDVYPLEELVMFVLMWPGALAVQCLQFIAGPAPAACSLIGDFDLVSPDDVSATVLVMRSNDKKAAFEAPSKAGCASSSASEARKMVRFSTDDYSSGDNEKVMRAA</sequence>
<feature type="region of interest" description="Disordered" evidence="1">
    <location>
        <begin position="144"/>
        <end position="199"/>
    </location>
</feature>
<feature type="compositionally biased region" description="Basic and acidic residues" evidence="1">
    <location>
        <begin position="144"/>
        <end position="163"/>
    </location>
</feature>
<dbReference type="EMBL" id="GL385398">
    <property type="protein sequence ID" value="EJT74641.1"/>
    <property type="molecule type" value="Genomic_DNA"/>
</dbReference>
<gene>
    <name evidence="4" type="primary">20348939</name>
    <name evidence="3" type="ORF">GGTG_08481</name>
</gene>
<dbReference type="PANTHER" id="PTHR35393">
    <property type="entry name" value="CHROMOSOME 1, WHOLE GENOME SHOTGUN SEQUENCE"/>
    <property type="match status" value="1"/>
</dbReference>
<dbReference type="VEuPathDB" id="FungiDB:GGTG_08481"/>
<dbReference type="GeneID" id="20348939"/>
<dbReference type="AlphaFoldDB" id="J3P4P4"/>
<reference evidence="3" key="3">
    <citation type="submission" date="2010-09" db="EMBL/GenBank/DDBJ databases">
        <title>Annotation of Gaeumannomyces graminis var. tritici R3-111a-1.</title>
        <authorList>
            <consortium name="The Broad Institute Genome Sequencing Platform"/>
            <person name="Ma L.-J."/>
            <person name="Dead R."/>
            <person name="Young S.K."/>
            <person name="Zeng Q."/>
            <person name="Gargeya S."/>
            <person name="Fitzgerald M."/>
            <person name="Haas B."/>
            <person name="Abouelleil A."/>
            <person name="Alvarado L."/>
            <person name="Arachchi H.M."/>
            <person name="Berlin A."/>
            <person name="Brown A."/>
            <person name="Chapman S.B."/>
            <person name="Chen Z."/>
            <person name="Dunbar C."/>
            <person name="Freedman E."/>
            <person name="Gearin G."/>
            <person name="Gellesch M."/>
            <person name="Goldberg J."/>
            <person name="Griggs A."/>
            <person name="Gujja S."/>
            <person name="Heiman D."/>
            <person name="Howarth C."/>
            <person name="Larson L."/>
            <person name="Lui A."/>
            <person name="MacDonald P.J.P."/>
            <person name="Mehta T."/>
            <person name="Montmayeur A."/>
            <person name="Murphy C."/>
            <person name="Neiman D."/>
            <person name="Pearson M."/>
            <person name="Priest M."/>
            <person name="Roberts A."/>
            <person name="Saif S."/>
            <person name="Shea T."/>
            <person name="Shenoy N."/>
            <person name="Sisk P."/>
            <person name="Stolte C."/>
            <person name="Sykes S."/>
            <person name="Yandava C."/>
            <person name="Wortman J."/>
            <person name="Nusbaum C."/>
            <person name="Birren B."/>
        </authorList>
    </citation>
    <scope>NUCLEOTIDE SEQUENCE</scope>
    <source>
        <strain evidence="3">R3-111a-1</strain>
    </source>
</reference>
<feature type="domain" description="SigF-like NTF2-like" evidence="2">
    <location>
        <begin position="28"/>
        <end position="140"/>
    </location>
</feature>
<accession>J3P4P4</accession>
<keyword evidence="5" id="KW-1185">Reference proteome</keyword>
<dbReference type="Pfam" id="PF24840">
    <property type="entry name" value="NTF2_SigF"/>
    <property type="match status" value="1"/>
</dbReference>
<dbReference type="STRING" id="644352.J3P4P4"/>
<dbReference type="OrthoDB" id="2344312at2759"/>
<dbReference type="RefSeq" id="XP_009224585.1">
    <property type="nucleotide sequence ID" value="XM_009226321.1"/>
</dbReference>
<dbReference type="EnsemblFungi" id="EJT74641">
    <property type="protein sequence ID" value="EJT74641"/>
    <property type="gene ID" value="GGTG_08481"/>
</dbReference>
<reference evidence="4" key="4">
    <citation type="journal article" date="2015" name="G3 (Bethesda)">
        <title>Genome sequences of three phytopathogenic species of the Magnaporthaceae family of fungi.</title>
        <authorList>
            <person name="Okagaki L.H."/>
            <person name="Nunes C.C."/>
            <person name="Sailsbery J."/>
            <person name="Clay B."/>
            <person name="Brown D."/>
            <person name="John T."/>
            <person name="Oh Y."/>
            <person name="Young N."/>
            <person name="Fitzgerald M."/>
            <person name="Haas B.J."/>
            <person name="Zeng Q."/>
            <person name="Young S."/>
            <person name="Adiconis X."/>
            <person name="Fan L."/>
            <person name="Levin J.Z."/>
            <person name="Mitchell T.K."/>
            <person name="Okubara P.A."/>
            <person name="Farman M.L."/>
            <person name="Kohn L.M."/>
            <person name="Birren B."/>
            <person name="Ma L.-J."/>
            <person name="Dean R.A."/>
        </authorList>
    </citation>
    <scope>NUCLEOTIDE SEQUENCE</scope>
    <source>
        <strain evidence="4">R3-111a-1</strain>
    </source>
</reference>
<protein>
    <recommendedName>
        <fullName evidence="2">SigF-like NTF2-like domain-containing protein</fullName>
    </recommendedName>
</protein>
<name>J3P4P4_GAET3</name>
<evidence type="ECO:0000313" key="4">
    <source>
        <dbReference type="EnsemblFungi" id="EJT74641"/>
    </source>
</evidence>
<reference evidence="5" key="1">
    <citation type="submission" date="2010-07" db="EMBL/GenBank/DDBJ databases">
        <title>The genome sequence of Gaeumannomyces graminis var. tritici strain R3-111a-1.</title>
        <authorList>
            <consortium name="The Broad Institute Genome Sequencing Platform"/>
            <person name="Ma L.-J."/>
            <person name="Dead R."/>
            <person name="Young S."/>
            <person name="Zeng Q."/>
            <person name="Koehrsen M."/>
            <person name="Alvarado L."/>
            <person name="Berlin A."/>
            <person name="Chapman S.B."/>
            <person name="Chen Z."/>
            <person name="Freedman E."/>
            <person name="Gellesch M."/>
            <person name="Goldberg J."/>
            <person name="Griggs A."/>
            <person name="Gujja S."/>
            <person name="Heilman E.R."/>
            <person name="Heiman D."/>
            <person name="Hepburn T."/>
            <person name="Howarth C."/>
            <person name="Jen D."/>
            <person name="Larson L."/>
            <person name="Mehta T."/>
            <person name="Neiman D."/>
            <person name="Pearson M."/>
            <person name="Roberts A."/>
            <person name="Saif S."/>
            <person name="Shea T."/>
            <person name="Shenoy N."/>
            <person name="Sisk P."/>
            <person name="Stolte C."/>
            <person name="Sykes S."/>
            <person name="Walk T."/>
            <person name="White J."/>
            <person name="Yandava C."/>
            <person name="Haas B."/>
            <person name="Nusbaum C."/>
            <person name="Birren B."/>
        </authorList>
    </citation>
    <scope>NUCLEOTIDE SEQUENCE [LARGE SCALE GENOMIC DNA]</scope>
    <source>
        <strain evidence="5">R3-111a-1</strain>
    </source>
</reference>
<reference evidence="3" key="2">
    <citation type="submission" date="2010-07" db="EMBL/GenBank/DDBJ databases">
        <authorList>
            <consortium name="The Broad Institute Genome Sequencing Platform"/>
            <consortium name="Broad Institute Genome Sequencing Center for Infectious Disease"/>
            <person name="Ma L.-J."/>
            <person name="Dead R."/>
            <person name="Young S."/>
            <person name="Zeng Q."/>
            <person name="Koehrsen M."/>
            <person name="Alvarado L."/>
            <person name="Berlin A."/>
            <person name="Chapman S.B."/>
            <person name="Chen Z."/>
            <person name="Freedman E."/>
            <person name="Gellesch M."/>
            <person name="Goldberg J."/>
            <person name="Griggs A."/>
            <person name="Gujja S."/>
            <person name="Heilman E.R."/>
            <person name="Heiman D."/>
            <person name="Hepburn T."/>
            <person name="Howarth C."/>
            <person name="Jen D."/>
            <person name="Larson L."/>
            <person name="Mehta T."/>
            <person name="Neiman D."/>
            <person name="Pearson M."/>
            <person name="Roberts A."/>
            <person name="Saif S."/>
            <person name="Shea T."/>
            <person name="Shenoy N."/>
            <person name="Sisk P."/>
            <person name="Stolte C."/>
            <person name="Sykes S."/>
            <person name="Walk T."/>
            <person name="White J."/>
            <person name="Yandava C."/>
            <person name="Haas B."/>
            <person name="Nusbaum C."/>
            <person name="Birren B."/>
        </authorList>
    </citation>
    <scope>NUCLEOTIDE SEQUENCE</scope>
    <source>
        <strain evidence="3">R3-111a-1</strain>
    </source>
</reference>
<proteinExistence type="predicted"/>
<dbReference type="PANTHER" id="PTHR35393:SF1">
    <property type="entry name" value="SNOAL-LIKE DOMAIN-CONTAINING PROTEIN"/>
    <property type="match status" value="1"/>
</dbReference>
<reference evidence="4" key="5">
    <citation type="submission" date="2018-04" db="UniProtKB">
        <authorList>
            <consortium name="EnsemblFungi"/>
        </authorList>
    </citation>
    <scope>IDENTIFICATION</scope>
    <source>
        <strain evidence="4">R3-111a-1</strain>
    </source>
</reference>
<dbReference type="Proteomes" id="UP000006039">
    <property type="component" value="Unassembled WGS sequence"/>
</dbReference>
<dbReference type="InterPro" id="IPR057514">
    <property type="entry name" value="NTF2_SigF"/>
</dbReference>
<evidence type="ECO:0000256" key="1">
    <source>
        <dbReference type="SAM" id="MobiDB-lite"/>
    </source>
</evidence>
<evidence type="ECO:0000313" key="5">
    <source>
        <dbReference type="Proteomes" id="UP000006039"/>
    </source>
</evidence>
<evidence type="ECO:0000313" key="3">
    <source>
        <dbReference type="EMBL" id="EJT74641.1"/>
    </source>
</evidence>